<keyword evidence="3" id="KW-0804">Transcription</keyword>
<dbReference type="InterPro" id="IPR036271">
    <property type="entry name" value="Tet_transcr_reg_TetR-rel_C_sf"/>
</dbReference>
<accession>A0A443IHJ7</accession>
<keyword evidence="1" id="KW-0805">Transcription regulation</keyword>
<dbReference type="RefSeq" id="WP_128174318.1">
    <property type="nucleotide sequence ID" value="NZ_CP071409.1"/>
</dbReference>
<dbReference type="EMBL" id="JMEE01000001">
    <property type="protein sequence ID" value="RWR03537.1"/>
    <property type="molecule type" value="Genomic_DNA"/>
</dbReference>
<keyword evidence="7" id="KW-1185">Reference proteome</keyword>
<dbReference type="PROSITE" id="PS50977">
    <property type="entry name" value="HTH_TETR_2"/>
    <property type="match status" value="1"/>
</dbReference>
<reference evidence="6 7" key="1">
    <citation type="submission" date="2014-04" db="EMBL/GenBank/DDBJ databases">
        <title>Draft genome sequence of Pantoea beijingensis strain LMG 27579, an emerging pathogen to Pleurotus eryngii with potential industrial application.</title>
        <authorList>
            <person name="Xu F."/>
            <person name="Liu Y."/>
            <person name="Wang S."/>
            <person name="Yin Y."/>
            <person name="Ma Y."/>
            <person name="Zhao S."/>
            <person name="Rong C."/>
        </authorList>
    </citation>
    <scope>NUCLEOTIDE SEQUENCE [LARGE SCALE GENOMIC DNA]</scope>
    <source>
        <strain evidence="6 7">LMG 27579</strain>
    </source>
</reference>
<dbReference type="Pfam" id="PF00440">
    <property type="entry name" value="TetR_N"/>
    <property type="match status" value="1"/>
</dbReference>
<evidence type="ECO:0000313" key="7">
    <source>
        <dbReference type="Proteomes" id="UP000288794"/>
    </source>
</evidence>
<proteinExistence type="predicted"/>
<protein>
    <submittedName>
        <fullName evidence="6">Transcriptional repressor NemR</fullName>
    </submittedName>
</protein>
<dbReference type="AlphaFoldDB" id="A0A443IHJ7"/>
<keyword evidence="2 4" id="KW-0238">DNA-binding</keyword>
<dbReference type="Gene3D" id="1.10.357.10">
    <property type="entry name" value="Tetracycline Repressor, domain 2"/>
    <property type="match status" value="1"/>
</dbReference>
<evidence type="ECO:0000256" key="2">
    <source>
        <dbReference type="ARBA" id="ARBA00023125"/>
    </source>
</evidence>
<name>A0A443IHJ7_9GAMM</name>
<evidence type="ECO:0000256" key="1">
    <source>
        <dbReference type="ARBA" id="ARBA00023015"/>
    </source>
</evidence>
<evidence type="ECO:0000259" key="5">
    <source>
        <dbReference type="PROSITE" id="PS50977"/>
    </source>
</evidence>
<feature type="domain" description="HTH tetR-type" evidence="5">
    <location>
        <begin position="7"/>
        <end position="67"/>
    </location>
</feature>
<dbReference type="InterPro" id="IPR001647">
    <property type="entry name" value="HTH_TetR"/>
</dbReference>
<dbReference type="Proteomes" id="UP000288794">
    <property type="component" value="Unassembled WGS sequence"/>
</dbReference>
<evidence type="ECO:0000256" key="3">
    <source>
        <dbReference type="ARBA" id="ARBA00023163"/>
    </source>
</evidence>
<dbReference type="Pfam" id="PF16925">
    <property type="entry name" value="TetR_C_13"/>
    <property type="match status" value="1"/>
</dbReference>
<organism evidence="6 7">
    <name type="scientific">[Pantoea] beijingensis</name>
    <dbReference type="NCBI Taxonomy" id="1324864"/>
    <lineage>
        <taxon>Bacteria</taxon>
        <taxon>Pseudomonadati</taxon>
        <taxon>Pseudomonadota</taxon>
        <taxon>Gammaproteobacteria</taxon>
        <taxon>Enterobacterales</taxon>
        <taxon>Erwiniaceae</taxon>
        <taxon>Erwinia</taxon>
    </lineage>
</organism>
<feature type="DNA-binding region" description="H-T-H motif" evidence="4">
    <location>
        <begin position="30"/>
        <end position="49"/>
    </location>
</feature>
<sequence length="197" mass="22172">MNKTTRHDTCEHLLLTAEQLCLQRGFNGMGLSELLGVAGVPKGSFYHYYRSKEAFGVAMLEHYFAHYLQSIRAFLEEDMANPRQRIITYYQRAHDSFGENNCADACLSAKLSAEVCDLSESMRVALDKGSRAIIAVLSVTLHRAVKEQQVPLFSSPENCAEMLYILWLGASLQAKIRRDNTPLKQAITVIQQMLPDV</sequence>
<evidence type="ECO:0000313" key="6">
    <source>
        <dbReference type="EMBL" id="RWR03537.1"/>
    </source>
</evidence>
<dbReference type="InterPro" id="IPR011075">
    <property type="entry name" value="TetR_C"/>
</dbReference>
<dbReference type="SUPFAM" id="SSF46689">
    <property type="entry name" value="Homeodomain-like"/>
    <property type="match status" value="1"/>
</dbReference>
<dbReference type="GO" id="GO:0003677">
    <property type="term" value="F:DNA binding"/>
    <property type="evidence" value="ECO:0007669"/>
    <property type="project" value="UniProtKB-UniRule"/>
</dbReference>
<dbReference type="PANTHER" id="PTHR47506:SF6">
    <property type="entry name" value="HTH-TYPE TRANSCRIPTIONAL REPRESSOR NEMR"/>
    <property type="match status" value="1"/>
</dbReference>
<dbReference type="PANTHER" id="PTHR47506">
    <property type="entry name" value="TRANSCRIPTIONAL REGULATORY PROTEIN"/>
    <property type="match status" value="1"/>
</dbReference>
<evidence type="ECO:0000256" key="4">
    <source>
        <dbReference type="PROSITE-ProRule" id="PRU00335"/>
    </source>
</evidence>
<gene>
    <name evidence="6" type="ORF">ED28_00710</name>
</gene>
<comment type="caution">
    <text evidence="6">The sequence shown here is derived from an EMBL/GenBank/DDBJ whole genome shotgun (WGS) entry which is preliminary data.</text>
</comment>
<dbReference type="SUPFAM" id="SSF48498">
    <property type="entry name" value="Tetracyclin repressor-like, C-terminal domain"/>
    <property type="match status" value="1"/>
</dbReference>
<dbReference type="InterPro" id="IPR009057">
    <property type="entry name" value="Homeodomain-like_sf"/>
</dbReference>